<feature type="transmembrane region" description="Helical" evidence="5">
    <location>
        <begin position="197"/>
        <end position="216"/>
    </location>
</feature>
<dbReference type="SUPFAM" id="SSF144091">
    <property type="entry name" value="Rhomboid-like"/>
    <property type="match status" value="1"/>
</dbReference>
<evidence type="ECO:0000256" key="4">
    <source>
        <dbReference type="ARBA" id="ARBA00023136"/>
    </source>
</evidence>
<dbReference type="GO" id="GO:0016020">
    <property type="term" value="C:membrane"/>
    <property type="evidence" value="ECO:0007669"/>
    <property type="project" value="UniProtKB-SubCell"/>
</dbReference>
<evidence type="ECO:0000256" key="1">
    <source>
        <dbReference type="ARBA" id="ARBA00004141"/>
    </source>
</evidence>
<dbReference type="InterPro" id="IPR035952">
    <property type="entry name" value="Rhomboid-like_sf"/>
</dbReference>
<dbReference type="GO" id="GO:0006508">
    <property type="term" value="P:proteolysis"/>
    <property type="evidence" value="ECO:0007669"/>
    <property type="project" value="UniProtKB-KW"/>
</dbReference>
<feature type="transmembrane region" description="Helical" evidence="5">
    <location>
        <begin position="102"/>
        <end position="120"/>
    </location>
</feature>
<keyword evidence="3 5" id="KW-1133">Transmembrane helix</keyword>
<dbReference type="Pfam" id="PF01694">
    <property type="entry name" value="Rhomboid"/>
    <property type="match status" value="1"/>
</dbReference>
<name>A0A3A4MZ16_ABYX5</name>
<feature type="transmembrane region" description="Helical" evidence="5">
    <location>
        <begin position="12"/>
        <end position="32"/>
    </location>
</feature>
<dbReference type="GO" id="GO:0004252">
    <property type="term" value="F:serine-type endopeptidase activity"/>
    <property type="evidence" value="ECO:0007669"/>
    <property type="project" value="InterPro"/>
</dbReference>
<organism evidence="7 8">
    <name type="scientific">Abyssobacteria bacterium (strain SURF_5)</name>
    <dbReference type="NCBI Taxonomy" id="2093360"/>
    <lineage>
        <taxon>Bacteria</taxon>
        <taxon>Pseudomonadati</taxon>
        <taxon>Candidatus Hydrogenedentota</taxon>
        <taxon>Candidatus Abyssobacteria</taxon>
    </lineage>
</organism>
<evidence type="ECO:0000313" key="7">
    <source>
        <dbReference type="EMBL" id="RJP15263.1"/>
    </source>
</evidence>
<keyword evidence="7" id="KW-0645">Protease</keyword>
<feature type="transmembrane region" description="Helical" evidence="5">
    <location>
        <begin position="157"/>
        <end position="177"/>
    </location>
</feature>
<protein>
    <submittedName>
        <fullName evidence="7">Rhomboid family intramembrane serine protease</fullName>
    </submittedName>
</protein>
<gene>
    <name evidence="7" type="ORF">C4520_20500</name>
</gene>
<keyword evidence="7" id="KW-0378">Hydrolase</keyword>
<reference evidence="7 8" key="1">
    <citation type="journal article" date="2017" name="ISME J.">
        <title>Energy and carbon metabolisms in a deep terrestrial subsurface fluid microbial community.</title>
        <authorList>
            <person name="Momper L."/>
            <person name="Jungbluth S.P."/>
            <person name="Lee M.D."/>
            <person name="Amend J.P."/>
        </authorList>
    </citation>
    <scope>NUCLEOTIDE SEQUENCE [LARGE SCALE GENOMIC DNA]</scope>
    <source>
        <strain evidence="7">SURF_5</strain>
    </source>
</reference>
<proteinExistence type="predicted"/>
<sequence>MIPIKDRNPADLFPAVTLLLIAANVAVFFYQISQGPQHFEQVVMSLALVPKTFVAEPLAPNQFTSLFTSMFMHGGILHLVGNMLFLWIFGNNVEDYFGHGKFVFFYLLTGLAATFSHIFTHPGSTIPVIGASGAVSGVLGAYFLLFPRARVLAAIPVFLFFYFVEVPAFLFLGFYIFMQILFALPTLMAGPVDARGIAWFAHIGGFFAGALLLLVLRRRSGFRRRRFL</sequence>
<evidence type="ECO:0000256" key="5">
    <source>
        <dbReference type="SAM" id="Phobius"/>
    </source>
</evidence>
<dbReference type="Proteomes" id="UP000265882">
    <property type="component" value="Unassembled WGS sequence"/>
</dbReference>
<dbReference type="AlphaFoldDB" id="A0A3A4MZ16"/>
<evidence type="ECO:0000256" key="2">
    <source>
        <dbReference type="ARBA" id="ARBA00022692"/>
    </source>
</evidence>
<dbReference type="EMBL" id="QZKU01000138">
    <property type="protein sequence ID" value="RJP15263.1"/>
    <property type="molecule type" value="Genomic_DNA"/>
</dbReference>
<keyword evidence="4 5" id="KW-0472">Membrane</keyword>
<dbReference type="PANTHER" id="PTHR43731:SF26">
    <property type="entry name" value="RHOMBOID-LIKE PROTEIN 10, CHLOROPLASTIC"/>
    <property type="match status" value="1"/>
</dbReference>
<comment type="subcellular location">
    <subcellularLocation>
        <location evidence="1">Membrane</location>
        <topology evidence="1">Multi-pass membrane protein</topology>
    </subcellularLocation>
</comment>
<dbReference type="Gene3D" id="1.20.1540.10">
    <property type="entry name" value="Rhomboid-like"/>
    <property type="match status" value="1"/>
</dbReference>
<evidence type="ECO:0000259" key="6">
    <source>
        <dbReference type="Pfam" id="PF01694"/>
    </source>
</evidence>
<evidence type="ECO:0000313" key="8">
    <source>
        <dbReference type="Proteomes" id="UP000265882"/>
    </source>
</evidence>
<dbReference type="PANTHER" id="PTHR43731">
    <property type="entry name" value="RHOMBOID PROTEASE"/>
    <property type="match status" value="1"/>
</dbReference>
<feature type="transmembrane region" description="Helical" evidence="5">
    <location>
        <begin position="70"/>
        <end position="90"/>
    </location>
</feature>
<feature type="domain" description="Peptidase S54 rhomboid" evidence="6">
    <location>
        <begin position="61"/>
        <end position="218"/>
    </location>
</feature>
<accession>A0A3A4MZ16</accession>
<dbReference type="InterPro" id="IPR022764">
    <property type="entry name" value="Peptidase_S54_rhomboid_dom"/>
</dbReference>
<dbReference type="FunFam" id="1.20.1540.10:FF:000027">
    <property type="entry name" value="Rhomboid family intramembrane serine protease"/>
    <property type="match status" value="1"/>
</dbReference>
<keyword evidence="2 5" id="KW-0812">Transmembrane</keyword>
<feature type="transmembrane region" description="Helical" evidence="5">
    <location>
        <begin position="126"/>
        <end position="145"/>
    </location>
</feature>
<evidence type="ECO:0000256" key="3">
    <source>
        <dbReference type="ARBA" id="ARBA00022989"/>
    </source>
</evidence>
<comment type="caution">
    <text evidence="7">The sequence shown here is derived from an EMBL/GenBank/DDBJ whole genome shotgun (WGS) entry which is preliminary data.</text>
</comment>
<dbReference type="InterPro" id="IPR050925">
    <property type="entry name" value="Rhomboid_protease_S54"/>
</dbReference>